<dbReference type="RefSeq" id="WP_191197925.1">
    <property type="nucleotide sequence ID" value="NZ_BAAAPA010000002.1"/>
</dbReference>
<reference evidence="3 4" key="1">
    <citation type="submission" date="2020-09" db="EMBL/GenBank/DDBJ databases">
        <title>novel species in genus Nocardioides.</title>
        <authorList>
            <person name="Zhang G."/>
        </authorList>
    </citation>
    <scope>NUCLEOTIDE SEQUENCE [LARGE SCALE GENOMIC DNA]</scope>
    <source>
        <strain evidence="3 4">19197</strain>
    </source>
</reference>
<dbReference type="InterPro" id="IPR011008">
    <property type="entry name" value="Dimeric_a/b-barrel"/>
</dbReference>
<evidence type="ECO:0000313" key="3">
    <source>
        <dbReference type="EMBL" id="MBD3913621.1"/>
    </source>
</evidence>
<dbReference type="PANTHER" id="PTHR35174:SF3">
    <property type="entry name" value="BLL7171 PROTEIN"/>
    <property type="match status" value="1"/>
</dbReference>
<feature type="domain" description="YCII-related" evidence="2">
    <location>
        <begin position="33"/>
        <end position="106"/>
    </location>
</feature>
<dbReference type="EMBL" id="JACXYY010000001">
    <property type="protein sequence ID" value="MBD3913621.1"/>
    <property type="molecule type" value="Genomic_DNA"/>
</dbReference>
<proteinExistence type="inferred from homology"/>
<gene>
    <name evidence="3" type="ORF">IEZ25_03250</name>
</gene>
<comment type="caution">
    <text evidence="3">The sequence shown here is derived from an EMBL/GenBank/DDBJ whole genome shotgun (WGS) entry which is preliminary data.</text>
</comment>
<evidence type="ECO:0000256" key="1">
    <source>
        <dbReference type="ARBA" id="ARBA00007689"/>
    </source>
</evidence>
<keyword evidence="4" id="KW-1185">Reference proteome</keyword>
<comment type="similarity">
    <text evidence="1">Belongs to the YciI family.</text>
</comment>
<dbReference type="SUPFAM" id="SSF54909">
    <property type="entry name" value="Dimeric alpha+beta barrel"/>
    <property type="match status" value="1"/>
</dbReference>
<accession>A0ABR8MEG9</accession>
<sequence>MTEYILLFPADDETVWRAATAAERQVTFDTDAEFVRLLAARGGAVVGGAALEDSTHTRTLRRGGSDVVITDGPYAETVEQMSGFYVVTCDDYDDLVDAARVLTRVHPVVEIRPVDNS</sequence>
<organism evidence="3 4">
    <name type="scientific">Nocardioides hwasunensis</name>
    <dbReference type="NCBI Taxonomy" id="397258"/>
    <lineage>
        <taxon>Bacteria</taxon>
        <taxon>Bacillati</taxon>
        <taxon>Actinomycetota</taxon>
        <taxon>Actinomycetes</taxon>
        <taxon>Propionibacteriales</taxon>
        <taxon>Nocardioidaceae</taxon>
        <taxon>Nocardioides</taxon>
    </lineage>
</organism>
<name>A0ABR8MEG9_9ACTN</name>
<protein>
    <submittedName>
        <fullName evidence="3">Transcription initiation protein</fullName>
    </submittedName>
</protein>
<dbReference type="Proteomes" id="UP000649289">
    <property type="component" value="Unassembled WGS sequence"/>
</dbReference>
<evidence type="ECO:0000313" key="4">
    <source>
        <dbReference type="Proteomes" id="UP000649289"/>
    </source>
</evidence>
<dbReference type="Pfam" id="PF03795">
    <property type="entry name" value="YCII"/>
    <property type="match status" value="1"/>
</dbReference>
<dbReference type="PANTHER" id="PTHR35174">
    <property type="entry name" value="BLL7171 PROTEIN-RELATED"/>
    <property type="match status" value="1"/>
</dbReference>
<evidence type="ECO:0000259" key="2">
    <source>
        <dbReference type="Pfam" id="PF03795"/>
    </source>
</evidence>
<dbReference type="Gene3D" id="3.30.70.1060">
    <property type="entry name" value="Dimeric alpha+beta barrel"/>
    <property type="match status" value="1"/>
</dbReference>
<dbReference type="InterPro" id="IPR005545">
    <property type="entry name" value="YCII"/>
</dbReference>